<evidence type="ECO:0000313" key="2">
    <source>
        <dbReference type="Proteomes" id="UP000189703"/>
    </source>
</evidence>
<name>A0A1U8AUH3_NELNU</name>
<dbReference type="OMA" id="EIWTIFR"/>
<dbReference type="InParanoid" id="A0A1U8AUH3"/>
<keyword evidence="2" id="KW-1185">Reference proteome</keyword>
<feature type="compositionally biased region" description="Basic and acidic residues" evidence="1">
    <location>
        <begin position="52"/>
        <end position="67"/>
    </location>
</feature>
<accession>A0A1U8AUH3</accession>
<reference evidence="3" key="1">
    <citation type="submission" date="2025-08" db="UniProtKB">
        <authorList>
            <consortium name="RefSeq"/>
        </authorList>
    </citation>
    <scope>IDENTIFICATION</scope>
</reference>
<feature type="region of interest" description="Disordered" evidence="1">
    <location>
        <begin position="52"/>
        <end position="75"/>
    </location>
</feature>
<dbReference type="Proteomes" id="UP000189703">
    <property type="component" value="Unplaced"/>
</dbReference>
<dbReference type="RefSeq" id="XP_010271735.1">
    <property type="nucleotide sequence ID" value="XM_010273433.1"/>
</dbReference>
<dbReference type="OrthoDB" id="1752268at2759"/>
<gene>
    <name evidence="3" type="primary">LOC104607732</name>
</gene>
<proteinExistence type="predicted"/>
<dbReference type="eggNOG" id="ENOG502T060">
    <property type="taxonomic scope" value="Eukaryota"/>
</dbReference>
<sequence>MTEKMKTQSNKRNHDKYCEFHRDHGHDMENCFDLRNHIEDLIRHGYLGGFIKSEKPAQEEQHTEDARPPPPAPPAAVIHVISGGIAARGESSLGRKKYARLCEIDNWGHKRKRDQTITFTDDDLRGVQIPHDDALVITAKVVNLEIR</sequence>
<dbReference type="KEGG" id="nnu:104607732"/>
<protein>
    <submittedName>
        <fullName evidence="3">Uncharacterized protein LOC104607732</fullName>
    </submittedName>
</protein>
<evidence type="ECO:0000313" key="3">
    <source>
        <dbReference type="RefSeq" id="XP_010271735.1"/>
    </source>
</evidence>
<organism evidence="2 3">
    <name type="scientific">Nelumbo nucifera</name>
    <name type="common">Sacred lotus</name>
    <dbReference type="NCBI Taxonomy" id="4432"/>
    <lineage>
        <taxon>Eukaryota</taxon>
        <taxon>Viridiplantae</taxon>
        <taxon>Streptophyta</taxon>
        <taxon>Embryophyta</taxon>
        <taxon>Tracheophyta</taxon>
        <taxon>Spermatophyta</taxon>
        <taxon>Magnoliopsida</taxon>
        <taxon>Proteales</taxon>
        <taxon>Nelumbonaceae</taxon>
        <taxon>Nelumbo</taxon>
    </lineage>
</organism>
<dbReference type="GeneID" id="104607732"/>
<dbReference type="AlphaFoldDB" id="A0A1U8AUH3"/>
<evidence type="ECO:0000256" key="1">
    <source>
        <dbReference type="SAM" id="MobiDB-lite"/>
    </source>
</evidence>